<evidence type="ECO:0000313" key="1">
    <source>
        <dbReference type="EMBL" id="TSB46142.1"/>
    </source>
</evidence>
<reference evidence="1 2" key="1">
    <citation type="submission" date="2019-07" db="EMBL/GenBank/DDBJ databases">
        <authorList>
            <person name="Park Y.J."/>
            <person name="Jeong S.E."/>
            <person name="Jung H.S."/>
        </authorList>
    </citation>
    <scope>NUCLEOTIDE SEQUENCE [LARGE SCALE GENOMIC DNA]</scope>
    <source>
        <strain evidence="2">P16(2019)</strain>
    </source>
</reference>
<dbReference type="EMBL" id="VLXZ01000007">
    <property type="protein sequence ID" value="TSB46142.1"/>
    <property type="molecule type" value="Genomic_DNA"/>
</dbReference>
<dbReference type="SUPFAM" id="SSF53474">
    <property type="entry name" value="alpha/beta-Hydrolases"/>
    <property type="match status" value="1"/>
</dbReference>
<organism evidence="1 2">
    <name type="scientific">Alkalicoccobacillus porphyridii</name>
    <dbReference type="NCBI Taxonomy" id="2597270"/>
    <lineage>
        <taxon>Bacteria</taxon>
        <taxon>Bacillati</taxon>
        <taxon>Bacillota</taxon>
        <taxon>Bacilli</taxon>
        <taxon>Bacillales</taxon>
        <taxon>Bacillaceae</taxon>
        <taxon>Alkalicoccobacillus</taxon>
    </lineage>
</organism>
<dbReference type="RefSeq" id="WP_143849036.1">
    <property type="nucleotide sequence ID" value="NZ_VLXZ01000007.1"/>
</dbReference>
<proteinExistence type="predicted"/>
<dbReference type="AlphaFoldDB" id="A0A553ZXG2"/>
<accession>A0A553ZXG2</accession>
<dbReference type="InterPro" id="IPR029058">
    <property type="entry name" value="AB_hydrolase_fold"/>
</dbReference>
<keyword evidence="2" id="KW-1185">Reference proteome</keyword>
<gene>
    <name evidence="1" type="ORF">FN960_12310</name>
</gene>
<evidence type="ECO:0000313" key="2">
    <source>
        <dbReference type="Proteomes" id="UP000318521"/>
    </source>
</evidence>
<dbReference type="Gene3D" id="3.40.50.1820">
    <property type="entry name" value="alpha/beta hydrolase"/>
    <property type="match status" value="1"/>
</dbReference>
<evidence type="ECO:0008006" key="3">
    <source>
        <dbReference type="Google" id="ProtNLM"/>
    </source>
</evidence>
<name>A0A553ZXG2_9BACI</name>
<sequence>MYVSRYYKLNNRWNVKYIPDKPNGFAVFLISGQNDSVEEETSIWEHHPEKRVFLESLLKRGYTVLTSELIPNHWGNDAACMHSEQIIHLLQKSEIVNKQIHLFAEGTGAIAALKLLRRDEIQFRSMIFFNPCIYIEAYYELEKQNRLYYKKMKHELATAYGMKPERIHSQWARQIVEPSFQKIWPPLLLIHRMDEKRFPLPFHSRRLEQELIRKKQLVFLRLYSSTRPFHSIVEPTLLFFQKHEHVL</sequence>
<dbReference type="OrthoDB" id="2986585at2"/>
<protein>
    <recommendedName>
        <fullName evidence="3">Alpha/beta hydrolase</fullName>
    </recommendedName>
</protein>
<dbReference type="Proteomes" id="UP000318521">
    <property type="component" value="Unassembled WGS sequence"/>
</dbReference>
<comment type="caution">
    <text evidence="1">The sequence shown here is derived from an EMBL/GenBank/DDBJ whole genome shotgun (WGS) entry which is preliminary data.</text>
</comment>